<feature type="transmembrane region" description="Helical" evidence="1">
    <location>
        <begin position="12"/>
        <end position="30"/>
    </location>
</feature>
<keyword evidence="1" id="KW-1133">Transmembrane helix</keyword>
<organism evidence="2 3">
    <name type="scientific">Candidatus Magasanikbacteria bacterium CG10_big_fil_rev_8_21_14_0_10_36_32</name>
    <dbReference type="NCBI Taxonomy" id="1974646"/>
    <lineage>
        <taxon>Bacteria</taxon>
        <taxon>Candidatus Magasanikiibacteriota</taxon>
    </lineage>
</organism>
<evidence type="ECO:0000313" key="2">
    <source>
        <dbReference type="EMBL" id="PIT88735.1"/>
    </source>
</evidence>
<keyword evidence="1" id="KW-0472">Membrane</keyword>
<protein>
    <submittedName>
        <fullName evidence="2">Uncharacterized protein</fullName>
    </submittedName>
</protein>
<dbReference type="Proteomes" id="UP000231426">
    <property type="component" value="Unassembled WGS sequence"/>
</dbReference>
<comment type="caution">
    <text evidence="2">The sequence shown here is derived from an EMBL/GenBank/DDBJ whole genome shotgun (WGS) entry which is preliminary data.</text>
</comment>
<evidence type="ECO:0000313" key="3">
    <source>
        <dbReference type="Proteomes" id="UP000231426"/>
    </source>
</evidence>
<name>A0A2M6W7L9_9BACT</name>
<proteinExistence type="predicted"/>
<evidence type="ECO:0000256" key="1">
    <source>
        <dbReference type="SAM" id="Phobius"/>
    </source>
</evidence>
<accession>A0A2M6W7L9</accession>
<dbReference type="EMBL" id="PFBV01000002">
    <property type="protein sequence ID" value="PIT88735.1"/>
    <property type="molecule type" value="Genomic_DNA"/>
</dbReference>
<gene>
    <name evidence="2" type="ORF">COU29_00595</name>
</gene>
<feature type="transmembrane region" description="Helical" evidence="1">
    <location>
        <begin position="36"/>
        <end position="54"/>
    </location>
</feature>
<sequence length="61" mass="6684">MNCPDMKNKLLYCIPKILAILLGIFFIIFGEFDDSPGAQLLGVVLVVIGIVSIFKNNKKSA</sequence>
<dbReference type="AlphaFoldDB" id="A0A2M6W7L9"/>
<keyword evidence="1" id="KW-0812">Transmembrane</keyword>
<reference evidence="3" key="1">
    <citation type="submission" date="2017-09" db="EMBL/GenBank/DDBJ databases">
        <title>Depth-based differentiation of microbial function through sediment-hosted aquifers and enrichment of novel symbionts in the deep terrestrial subsurface.</title>
        <authorList>
            <person name="Probst A.J."/>
            <person name="Ladd B."/>
            <person name="Jarett J.K."/>
            <person name="Geller-Mcgrath D.E."/>
            <person name="Sieber C.M.K."/>
            <person name="Emerson J.B."/>
            <person name="Anantharaman K."/>
            <person name="Thomas B.C."/>
            <person name="Malmstrom R."/>
            <person name="Stieglmeier M."/>
            <person name="Klingl A."/>
            <person name="Woyke T."/>
            <person name="Ryan C.M."/>
            <person name="Banfield J.F."/>
        </authorList>
    </citation>
    <scope>NUCLEOTIDE SEQUENCE [LARGE SCALE GENOMIC DNA]</scope>
</reference>